<gene>
    <name evidence="1" type="ORF">SDC9_182738</name>
</gene>
<dbReference type="EMBL" id="VSSQ01088694">
    <property type="protein sequence ID" value="MPN35241.1"/>
    <property type="molecule type" value="Genomic_DNA"/>
</dbReference>
<name>A0A645H881_9ZZZZ</name>
<evidence type="ECO:0000313" key="1">
    <source>
        <dbReference type="EMBL" id="MPN35241.1"/>
    </source>
</evidence>
<comment type="caution">
    <text evidence="1">The sequence shown here is derived from an EMBL/GenBank/DDBJ whole genome shotgun (WGS) entry which is preliminary data.</text>
</comment>
<sequence length="93" mass="9815">MVGGEQVLIAFPHGAEVLGAHEVLVADGQVMLFEPGDDRAVTPDNDPGGSDGLCDRLCCIVPFIITDLHIGYIAIGRALDQVAEGFQDLLVVQ</sequence>
<organism evidence="1">
    <name type="scientific">bioreactor metagenome</name>
    <dbReference type="NCBI Taxonomy" id="1076179"/>
    <lineage>
        <taxon>unclassified sequences</taxon>
        <taxon>metagenomes</taxon>
        <taxon>ecological metagenomes</taxon>
    </lineage>
</organism>
<proteinExistence type="predicted"/>
<reference evidence="1" key="1">
    <citation type="submission" date="2019-08" db="EMBL/GenBank/DDBJ databases">
        <authorList>
            <person name="Kucharzyk K."/>
            <person name="Murdoch R.W."/>
            <person name="Higgins S."/>
            <person name="Loffler F."/>
        </authorList>
    </citation>
    <scope>NUCLEOTIDE SEQUENCE</scope>
</reference>
<dbReference type="AlphaFoldDB" id="A0A645H881"/>
<accession>A0A645H881</accession>
<protein>
    <submittedName>
        <fullName evidence="1">Uncharacterized protein</fullName>
    </submittedName>
</protein>